<proteinExistence type="predicted"/>
<organism evidence="2 3">
    <name type="scientific">Erinaceus europaeus</name>
    <name type="common">Western European hedgehog</name>
    <dbReference type="NCBI Taxonomy" id="9365"/>
    <lineage>
        <taxon>Eukaryota</taxon>
        <taxon>Metazoa</taxon>
        <taxon>Chordata</taxon>
        <taxon>Craniata</taxon>
        <taxon>Vertebrata</taxon>
        <taxon>Euteleostomi</taxon>
        <taxon>Mammalia</taxon>
        <taxon>Eutheria</taxon>
        <taxon>Laurasiatheria</taxon>
        <taxon>Eulipotyphla</taxon>
        <taxon>Erinaceidae</taxon>
        <taxon>Erinaceinae</taxon>
        <taxon>Erinaceus</taxon>
    </lineage>
</organism>
<reference evidence="3" key="1">
    <citation type="submission" date="2025-08" db="UniProtKB">
        <authorList>
            <consortium name="RefSeq"/>
        </authorList>
    </citation>
    <scope>IDENTIFICATION</scope>
</reference>
<dbReference type="InterPro" id="IPR026238">
    <property type="entry name" value="INCA1"/>
</dbReference>
<dbReference type="Proteomes" id="UP001652624">
    <property type="component" value="Chromosome 12"/>
</dbReference>
<feature type="compositionally biased region" description="Basic and acidic residues" evidence="1">
    <location>
        <begin position="195"/>
        <end position="207"/>
    </location>
</feature>
<dbReference type="GeneID" id="103113657"/>
<feature type="region of interest" description="Disordered" evidence="1">
    <location>
        <begin position="165"/>
        <end position="208"/>
    </location>
</feature>
<protein>
    <submittedName>
        <fullName evidence="3">Protein INCA1 isoform X1</fullName>
    </submittedName>
</protein>
<dbReference type="PRINTS" id="PR02102">
    <property type="entry name" value="PROTEININCA1"/>
</dbReference>
<evidence type="ECO:0000313" key="3">
    <source>
        <dbReference type="RefSeq" id="XP_060060239.1"/>
    </source>
</evidence>
<evidence type="ECO:0000313" key="2">
    <source>
        <dbReference type="Proteomes" id="UP001652624"/>
    </source>
</evidence>
<dbReference type="PANTHER" id="PTHR37341">
    <property type="entry name" value="PROTEIN INCA1"/>
    <property type="match status" value="1"/>
</dbReference>
<accession>A0ABM3YGP5</accession>
<gene>
    <name evidence="3" type="primary">INCA1</name>
</gene>
<evidence type="ECO:0000256" key="1">
    <source>
        <dbReference type="SAM" id="MobiDB-lite"/>
    </source>
</evidence>
<dbReference type="Pfam" id="PF15142">
    <property type="entry name" value="INCA1"/>
    <property type="match status" value="1"/>
</dbReference>
<dbReference type="RefSeq" id="XP_060060239.1">
    <property type="nucleotide sequence ID" value="XM_060204256.1"/>
</dbReference>
<sequence length="263" mass="29779">MEKDRHLQTCFTTCEVTPLQHFPEAIRKFSPALQPCPAMQFQEDGDNHIPFAKCSRVVSRSPPHSLPSQSRRMTPQHYGDCFWENLSQRPSPAWMEEQYIPPWLPGVYRPEGLPPPEMLCRRKRRRSHLSAVQQAHGGIPARVRAVTYHLEDLRRRQRNVNELKKTQWGSSGPASEPLVLGKDGCGSPSTSQYSHLEEERATTKEDYSLPPGRAQLLWSPWSPLGQEGSCVSGQLSSLAPYSTVTAYRNCLYNPGGMELQPEE</sequence>
<keyword evidence="2" id="KW-1185">Reference proteome</keyword>
<dbReference type="PANTHER" id="PTHR37341:SF1">
    <property type="entry name" value="PROTEIN INCA1"/>
    <property type="match status" value="1"/>
</dbReference>
<name>A0ABM3YGP5_ERIEU</name>